<gene>
    <name evidence="1" type="ORF">AOZ06_27350</name>
</gene>
<dbReference type="RefSeq" id="WP_054292024.1">
    <property type="nucleotide sequence ID" value="NZ_CP012752.1"/>
</dbReference>
<dbReference type="AlphaFoldDB" id="A0A0N9I268"/>
<dbReference type="Proteomes" id="UP000063699">
    <property type="component" value="Chromosome"/>
</dbReference>
<reference evidence="1 2" key="1">
    <citation type="submission" date="2015-07" db="EMBL/GenBank/DDBJ databases">
        <title>Genome sequencing of Kibdelosporangium phytohabitans.</title>
        <authorList>
            <person name="Qin S."/>
            <person name="Xing K."/>
        </authorList>
    </citation>
    <scope>NUCLEOTIDE SEQUENCE [LARGE SCALE GENOMIC DNA]</scope>
    <source>
        <strain evidence="1 2">KLBMP1111</strain>
    </source>
</reference>
<dbReference type="Pfam" id="PF06314">
    <property type="entry name" value="ADC"/>
    <property type="match status" value="1"/>
</dbReference>
<evidence type="ECO:0000313" key="2">
    <source>
        <dbReference type="Proteomes" id="UP000063699"/>
    </source>
</evidence>
<sequence length="260" mass="28037">MTHPDFLTGFTGPYTPSGRSALISAPPWHYAGQVMSLELEFARDAAQSLLPHSFTATGEGAAHFCDWQFTTDGTELLDPVYAQYKEHIVLVEAERSGQRVFYCPFIYVDQDLSLARGWLQGWPKKIGSVWITRSYELEHPAAAPHRAGVRLGASLAVKDRRLAEAAITLTGEPAEPIGFLAAPTYGQVATPTLLGGTPDRGTPTTARALVSDKLIGTAHGATGELRFHPSPRDEVSLLEPERVVRASTCTVALTVVGAGR</sequence>
<dbReference type="EMBL" id="CP012752">
    <property type="protein sequence ID" value="ALG10121.1"/>
    <property type="molecule type" value="Genomic_DNA"/>
</dbReference>
<name>A0A0N9I268_9PSEU</name>
<dbReference type="STRING" id="860235.AOZ06_27350"/>
<dbReference type="GO" id="GO:0016829">
    <property type="term" value="F:lyase activity"/>
    <property type="evidence" value="ECO:0007669"/>
    <property type="project" value="InterPro"/>
</dbReference>
<accession>A0A0N9I268</accession>
<proteinExistence type="predicted"/>
<keyword evidence="2" id="KW-1185">Reference proteome</keyword>
<dbReference type="KEGG" id="kphy:AOZ06_27350"/>
<dbReference type="InterPro" id="IPR010451">
    <property type="entry name" value="Acetoacetate_decarboxylase"/>
</dbReference>
<dbReference type="Gene3D" id="2.40.400.10">
    <property type="entry name" value="Acetoacetate decarboxylase-like"/>
    <property type="match status" value="1"/>
</dbReference>
<dbReference type="InterPro" id="IPR023375">
    <property type="entry name" value="ADC_dom_sf"/>
</dbReference>
<organism evidence="1 2">
    <name type="scientific">Kibdelosporangium phytohabitans</name>
    <dbReference type="NCBI Taxonomy" id="860235"/>
    <lineage>
        <taxon>Bacteria</taxon>
        <taxon>Bacillati</taxon>
        <taxon>Actinomycetota</taxon>
        <taxon>Actinomycetes</taxon>
        <taxon>Pseudonocardiales</taxon>
        <taxon>Pseudonocardiaceae</taxon>
        <taxon>Kibdelosporangium</taxon>
    </lineage>
</organism>
<protein>
    <submittedName>
        <fullName evidence="1">Acetoacetate decarboxylase</fullName>
    </submittedName>
</protein>
<dbReference type="SUPFAM" id="SSF160104">
    <property type="entry name" value="Acetoacetate decarboxylase-like"/>
    <property type="match status" value="1"/>
</dbReference>
<evidence type="ECO:0000313" key="1">
    <source>
        <dbReference type="EMBL" id="ALG10121.1"/>
    </source>
</evidence>